<gene>
    <name evidence="12" type="ORF">BITS_0468</name>
</gene>
<keyword evidence="7" id="KW-0067">ATP-binding</keyword>
<dbReference type="GO" id="GO:0003677">
    <property type="term" value="F:DNA binding"/>
    <property type="evidence" value="ECO:0007669"/>
    <property type="project" value="InterPro"/>
</dbReference>
<protein>
    <submittedName>
        <fullName evidence="12">ATP-dependent DNA helicase, UvrD/REP family</fullName>
    </submittedName>
</protein>
<reference evidence="12 13" key="1">
    <citation type="submission" date="2014-03" db="EMBL/GenBank/DDBJ databases">
        <title>Genomics of Bifidobacteria.</title>
        <authorList>
            <person name="Ventura M."/>
            <person name="Milani C."/>
            <person name="Lugli G.A."/>
        </authorList>
    </citation>
    <scope>NUCLEOTIDE SEQUENCE [LARGE SCALE GENOMIC DNA]</scope>
    <source>
        <strain evidence="12 13">JCM 13495</strain>
    </source>
</reference>
<keyword evidence="4" id="KW-0378">Hydrolase</keyword>
<evidence type="ECO:0000256" key="7">
    <source>
        <dbReference type="ARBA" id="ARBA00022840"/>
    </source>
</evidence>
<dbReference type="eggNOG" id="COG0210">
    <property type="taxonomic scope" value="Bacteria"/>
</dbReference>
<keyword evidence="13" id="KW-1185">Reference proteome</keyword>
<keyword evidence="2" id="KW-0547">Nucleotide-binding</keyword>
<accession>A0A087EK42</accession>
<dbReference type="Proteomes" id="UP000029080">
    <property type="component" value="Unassembled WGS sequence"/>
</dbReference>
<dbReference type="Gene3D" id="1.10.486.10">
    <property type="entry name" value="PCRA, domain 4"/>
    <property type="match status" value="1"/>
</dbReference>
<feature type="compositionally biased region" description="Polar residues" evidence="9">
    <location>
        <begin position="699"/>
        <end position="710"/>
    </location>
</feature>
<evidence type="ECO:0000256" key="2">
    <source>
        <dbReference type="ARBA" id="ARBA00022741"/>
    </source>
</evidence>
<evidence type="ECO:0000256" key="8">
    <source>
        <dbReference type="ARBA" id="ARBA00023204"/>
    </source>
</evidence>
<evidence type="ECO:0000256" key="4">
    <source>
        <dbReference type="ARBA" id="ARBA00022801"/>
    </source>
</evidence>
<dbReference type="STRING" id="356829.BITS_0468"/>
<evidence type="ECO:0000313" key="12">
    <source>
        <dbReference type="EMBL" id="KFJ08143.1"/>
    </source>
</evidence>
<dbReference type="GO" id="GO:0043138">
    <property type="term" value="F:3'-5' DNA helicase activity"/>
    <property type="evidence" value="ECO:0007669"/>
    <property type="project" value="TreeGrafter"/>
</dbReference>
<dbReference type="PANTHER" id="PTHR11070">
    <property type="entry name" value="UVRD / RECB / PCRA DNA HELICASE FAMILY MEMBER"/>
    <property type="match status" value="1"/>
</dbReference>
<feature type="region of interest" description="Disordered" evidence="9">
    <location>
        <begin position="699"/>
        <end position="721"/>
    </location>
</feature>
<dbReference type="Pfam" id="PF00580">
    <property type="entry name" value="UvrD-helicase"/>
    <property type="match status" value="1"/>
</dbReference>
<dbReference type="GO" id="GO:0000725">
    <property type="term" value="P:recombinational repair"/>
    <property type="evidence" value="ECO:0007669"/>
    <property type="project" value="TreeGrafter"/>
</dbReference>
<dbReference type="GO" id="GO:0004527">
    <property type="term" value="F:exonuclease activity"/>
    <property type="evidence" value="ECO:0007669"/>
    <property type="project" value="UniProtKB-KW"/>
</dbReference>
<evidence type="ECO:0000259" key="10">
    <source>
        <dbReference type="Pfam" id="PF00580"/>
    </source>
</evidence>
<keyword evidence="6" id="KW-0269">Exonuclease</keyword>
<dbReference type="InterPro" id="IPR000212">
    <property type="entry name" value="DNA_helicase_UvrD/REP"/>
</dbReference>
<feature type="domain" description="UvrD-like helicase ATP-binding" evidence="10">
    <location>
        <begin position="77"/>
        <end position="409"/>
    </location>
</feature>
<dbReference type="Gene3D" id="3.40.50.300">
    <property type="entry name" value="P-loop containing nucleotide triphosphate hydrolases"/>
    <property type="match status" value="2"/>
</dbReference>
<keyword evidence="1" id="KW-0540">Nuclease</keyword>
<dbReference type="InterPro" id="IPR038726">
    <property type="entry name" value="PDDEXK_AddAB-type"/>
</dbReference>
<keyword evidence="5 12" id="KW-0347">Helicase</keyword>
<dbReference type="InterPro" id="IPR027417">
    <property type="entry name" value="P-loop_NTPase"/>
</dbReference>
<dbReference type="EMBL" id="JGZU01000003">
    <property type="protein sequence ID" value="KFJ08143.1"/>
    <property type="molecule type" value="Genomic_DNA"/>
</dbReference>
<dbReference type="SUPFAM" id="SSF52540">
    <property type="entry name" value="P-loop containing nucleoside triphosphate hydrolases"/>
    <property type="match status" value="1"/>
</dbReference>
<feature type="compositionally biased region" description="Basic and acidic residues" evidence="9">
    <location>
        <begin position="711"/>
        <end position="721"/>
    </location>
</feature>
<evidence type="ECO:0000256" key="1">
    <source>
        <dbReference type="ARBA" id="ARBA00022722"/>
    </source>
</evidence>
<feature type="region of interest" description="Disordered" evidence="9">
    <location>
        <begin position="429"/>
        <end position="463"/>
    </location>
</feature>
<dbReference type="GO" id="GO:0005524">
    <property type="term" value="F:ATP binding"/>
    <property type="evidence" value="ECO:0007669"/>
    <property type="project" value="UniProtKB-KW"/>
</dbReference>
<evidence type="ECO:0000256" key="5">
    <source>
        <dbReference type="ARBA" id="ARBA00022806"/>
    </source>
</evidence>
<dbReference type="InterPro" id="IPR014016">
    <property type="entry name" value="UvrD-like_ATP-bd"/>
</dbReference>
<feature type="compositionally biased region" description="Polar residues" evidence="9">
    <location>
        <begin position="431"/>
        <end position="442"/>
    </location>
</feature>
<evidence type="ECO:0000256" key="9">
    <source>
        <dbReference type="SAM" id="MobiDB-lite"/>
    </source>
</evidence>
<keyword evidence="8" id="KW-0234">DNA repair</keyword>
<dbReference type="Pfam" id="PF12705">
    <property type="entry name" value="PDDEXK_1"/>
    <property type="match status" value="1"/>
</dbReference>
<evidence type="ECO:0000256" key="6">
    <source>
        <dbReference type="ARBA" id="ARBA00022839"/>
    </source>
</evidence>
<proteinExistence type="predicted"/>
<evidence type="ECO:0000313" key="13">
    <source>
        <dbReference type="Proteomes" id="UP000029080"/>
    </source>
</evidence>
<feature type="region of interest" description="Disordered" evidence="9">
    <location>
        <begin position="30"/>
        <end position="51"/>
    </location>
</feature>
<sequence>MTERYGHECSGTRRLTLRFTTGIYSDDMSLSEGIQKSKSGSGEDAMQGTQGSEAVHNAGNQHLDMSRVHSLISGELRNASGNLTKTLMVIGLPRGGKTTFALEALMEGLREFGDDRAVMAVQNRLLARSLADQVVRRLGSTAQSRPVTTLSAVAFRIISAQRNRDGLNAPRLLNGAEQDALLREVLAVHIMHAQTGDQCETCALLREYFAVEQWFTMAIRASGQDSTLHMVNGEGGDSAIERDRREGTASPKTVQSAQTVALFARGINDALVRQLRDMLARMDELGVDEGQETRLIDMALHLAGTGERLNTQWRLAFALRREYRSMITEKYENEYRLDASQLLVEASHSVPALSQKELPALLVVDDFQDMTLAGFSFLETLVVHGVRVVMVGNPDESVQSFRGSYPEFLILRAAREPLQAAEYILPDVTDRSMQSSEQQTADEQGFENGKSREDALSDTPARTASLHRLASRISTSIGSLEEFDTSIPQRPWKIQGSGEEPSQSGQDGRASQAADQPIGSDEATEFTQDHSVRFSLYRSGKEELDDVVWHMKHAHLVENRSWNDMALIAHDNAAVRMFGERLRRDGVPVRYSSITRPLKDEPFVQGLFALIDLASMRDEMARSSGLRLRTMAERAREKVRQLINSPLINAGVRNGGGDVPVRLTVVQSALEALGVLEQAISKTVPQPGKKDTAAIAGQPVQSQDGIQAKSVSEKIQNDSDKDTAYSPLRRVRAAWEKLRQQWTEDAAQERVRLAAGSTVEIHDELVQPSDATMPFDANAMILMLALHTEGAEELLDVIAAVGGTDPNIRAFRSMWDLVSKVSQSLHALPSQHPQYALSVAWEACGVAQRWQRTALNNTEEGRTANNRLDTAMRLFTYAEGSAPDSTIASFIAQVLSMRIEADSLATVAPIDQAITLTTPAGAAGQHWPCVWIPAMQEKVWPNLAARNTMFGGEELADAMLHGKIHQSQQGNDPRLLSVLYAEQKSFMVAVTRADESLHISAVLNDDMVPSDFLYMYLPEYCSREEHADASKRRYAQVQDAGGYAGLDADPRGIVTAARITLATHDTQSAESQDAADALAVLRARGIDAADPNAWPYMVDEAQAPDSAEVVQTGMNTETDVGSGPDTDAEDGSRKDPITLSPSAVDNLWGCPVCWLLENRFSGPRPGSIFASFGTIIHAVAQQASEEGIDLPESMKAISEEENIEVIAQRLQEIYDALKDDPEAVPSAIDRYALLHRQDQVPQILHNIASYFVKSNAPSYPQAKKNIYAGALESVECEREFSAVFDIDDIMQAYNAMKGVEPLSLHQIFELLGVLMGGWPVDAREDISIRLHGRIDRLENRRWADGSEHMRVIDYKTGIVPSLDNIFNDLQLVCYQLGLAFPEGGKRGTDALKAMPDITQSALFHVAFKDAPASSYDAEGAFQPSLFTAGSLNTAPFAARYHYTALSSLAKLDPLPQEPPQGFDNRTWGKVLDLEGSQAIWALTMIARVFYAAAASTADHLLARPTKAHKEYCRFSRSGLGGENVCPACAGKVDTVFEVKAI</sequence>
<feature type="domain" description="PD-(D/E)XK endonuclease-like" evidence="11">
    <location>
        <begin position="1138"/>
        <end position="1379"/>
    </location>
</feature>
<dbReference type="eggNOG" id="COG2887">
    <property type="taxonomic scope" value="Bacteria"/>
</dbReference>
<evidence type="ECO:0000256" key="3">
    <source>
        <dbReference type="ARBA" id="ARBA00022763"/>
    </source>
</evidence>
<evidence type="ECO:0000259" key="11">
    <source>
        <dbReference type="Pfam" id="PF12705"/>
    </source>
</evidence>
<name>A0A087EK42_9BIFI</name>
<organism evidence="12 13">
    <name type="scientific">Bifidobacterium tsurumiense</name>
    <dbReference type="NCBI Taxonomy" id="356829"/>
    <lineage>
        <taxon>Bacteria</taxon>
        <taxon>Bacillati</taxon>
        <taxon>Actinomycetota</taxon>
        <taxon>Actinomycetes</taxon>
        <taxon>Bifidobacteriales</taxon>
        <taxon>Bifidobacteriaceae</taxon>
        <taxon>Bifidobacterium</taxon>
    </lineage>
</organism>
<feature type="region of interest" description="Disordered" evidence="9">
    <location>
        <begin position="1115"/>
        <end position="1138"/>
    </location>
</feature>
<comment type="caution">
    <text evidence="12">The sequence shown here is derived from an EMBL/GenBank/DDBJ whole genome shotgun (WGS) entry which is preliminary data.</text>
</comment>
<dbReference type="PANTHER" id="PTHR11070:SF2">
    <property type="entry name" value="ATP-DEPENDENT DNA HELICASE SRS2"/>
    <property type="match status" value="1"/>
</dbReference>
<feature type="region of interest" description="Disordered" evidence="9">
    <location>
        <begin position="485"/>
        <end position="525"/>
    </location>
</feature>
<keyword evidence="3" id="KW-0227">DNA damage</keyword>